<dbReference type="InterPro" id="IPR018376">
    <property type="entry name" value="Enoyl-CoA_hyd/isom_CS"/>
</dbReference>
<evidence type="ECO:0000313" key="3">
    <source>
        <dbReference type="Proteomes" id="UP000501179"/>
    </source>
</evidence>
<sequence length="275" mass="29835">MTQLTLTRSSASLWRVSIENPPVNLVGSQFIIELRAILEAAENDPDLAVILFESADPDYFLAHWDLADDGSALAGQPPLVEGLTPFTDVLVRLSKVPALTVSAIRGRARGAGSEFVLATDIRFASRERAVLGQFEVTAGAIPGGGGVARLPRLVGRGRALEIMAGGEDFDGELAERYGYVNRAVPDAEFEAFVDAFVTRVSGFSVSTIRELKSEVDPRTLPEEAELAAQARLFLAALATPEVREWVRQSFENGLQQAGPFEEKLAEYSARYAPKR</sequence>
<dbReference type="EMBL" id="CP050177">
    <property type="protein sequence ID" value="QIQ04914.1"/>
    <property type="molecule type" value="Genomic_DNA"/>
</dbReference>
<keyword evidence="3" id="KW-1185">Reference proteome</keyword>
<dbReference type="PANTHER" id="PTHR43459:SF1">
    <property type="entry name" value="EG:BACN32G11.4 PROTEIN"/>
    <property type="match status" value="1"/>
</dbReference>
<proteinExistence type="inferred from homology"/>
<dbReference type="CDD" id="cd06558">
    <property type="entry name" value="crotonase-like"/>
    <property type="match status" value="1"/>
</dbReference>
<reference evidence="2 3" key="1">
    <citation type="submission" date="2020-03" db="EMBL/GenBank/DDBJ databases">
        <title>A novel species.</title>
        <authorList>
            <person name="Gao J."/>
        </authorList>
    </citation>
    <scope>NUCLEOTIDE SEQUENCE [LARGE SCALE GENOMIC DNA]</scope>
    <source>
        <strain evidence="2 3">QMT-12</strain>
    </source>
</reference>
<dbReference type="Pfam" id="PF00378">
    <property type="entry name" value="ECH_1"/>
    <property type="match status" value="1"/>
</dbReference>
<keyword evidence="2" id="KW-0413">Isomerase</keyword>
<dbReference type="PROSITE" id="PS00166">
    <property type="entry name" value="ENOYL_COA_HYDRATASE"/>
    <property type="match status" value="1"/>
</dbReference>
<dbReference type="Gene3D" id="3.90.226.10">
    <property type="entry name" value="2-enoyl-CoA Hydratase, Chain A, domain 1"/>
    <property type="match status" value="1"/>
</dbReference>
<name>A0A6G9H373_9ACTN</name>
<comment type="similarity">
    <text evidence="1">Belongs to the enoyl-CoA hydratase/isomerase family.</text>
</comment>
<accession>A0A6G9H373</accession>
<dbReference type="AlphaFoldDB" id="A0A6G9H373"/>
<dbReference type="InterPro" id="IPR001753">
    <property type="entry name" value="Enoyl-CoA_hydra/iso"/>
</dbReference>
<gene>
    <name evidence="2" type="ORF">HA039_23880</name>
</gene>
<dbReference type="InterPro" id="IPR029045">
    <property type="entry name" value="ClpP/crotonase-like_dom_sf"/>
</dbReference>
<organism evidence="2 3">
    <name type="scientific">Streptomyces liangshanensis</name>
    <dbReference type="NCBI Taxonomy" id="2717324"/>
    <lineage>
        <taxon>Bacteria</taxon>
        <taxon>Bacillati</taxon>
        <taxon>Actinomycetota</taxon>
        <taxon>Actinomycetes</taxon>
        <taxon>Kitasatosporales</taxon>
        <taxon>Streptomycetaceae</taxon>
        <taxon>Streptomyces</taxon>
    </lineage>
</organism>
<evidence type="ECO:0000256" key="1">
    <source>
        <dbReference type="RuleBase" id="RU003707"/>
    </source>
</evidence>
<dbReference type="PANTHER" id="PTHR43459">
    <property type="entry name" value="ENOYL-COA HYDRATASE"/>
    <property type="match status" value="1"/>
</dbReference>
<evidence type="ECO:0000313" key="2">
    <source>
        <dbReference type="EMBL" id="QIQ04914.1"/>
    </source>
</evidence>
<dbReference type="GO" id="GO:0016853">
    <property type="term" value="F:isomerase activity"/>
    <property type="evidence" value="ECO:0007669"/>
    <property type="project" value="UniProtKB-KW"/>
</dbReference>
<dbReference type="SUPFAM" id="SSF52096">
    <property type="entry name" value="ClpP/crotonase"/>
    <property type="match status" value="1"/>
</dbReference>
<dbReference type="Proteomes" id="UP000501179">
    <property type="component" value="Chromosome"/>
</dbReference>
<protein>
    <submittedName>
        <fullName evidence="2">Enoyl-CoA hydratase/isomerase family protein</fullName>
    </submittedName>
</protein>
<dbReference type="KEGG" id="slia:HA039_23880"/>
<dbReference type="RefSeq" id="WP_167033254.1">
    <property type="nucleotide sequence ID" value="NZ_CP050177.1"/>
</dbReference>